<dbReference type="Pfam" id="PF00501">
    <property type="entry name" value="AMP-binding"/>
    <property type="match status" value="1"/>
</dbReference>
<feature type="transmembrane region" description="Helical" evidence="4">
    <location>
        <begin position="557"/>
        <end position="577"/>
    </location>
</feature>
<dbReference type="Gene3D" id="3.40.50.12780">
    <property type="entry name" value="N-terminal domain of ligase-like"/>
    <property type="match status" value="1"/>
</dbReference>
<protein>
    <submittedName>
        <fullName evidence="6">AMP-binding protein</fullName>
    </submittedName>
</protein>
<gene>
    <name evidence="6" type="ORF">GPJ59_24125</name>
</gene>
<keyword evidence="4" id="KW-0812">Transmembrane</keyword>
<dbReference type="InterPro" id="IPR000873">
    <property type="entry name" value="AMP-dep_synth/lig_dom"/>
</dbReference>
<keyword evidence="1" id="KW-0596">Phosphopantetheine</keyword>
<keyword evidence="2" id="KW-0597">Phosphoprotein</keyword>
<dbReference type="Proteomes" id="UP000812013">
    <property type="component" value="Unassembled WGS sequence"/>
</dbReference>
<evidence type="ECO:0000313" key="6">
    <source>
        <dbReference type="EMBL" id="MBW5484887.1"/>
    </source>
</evidence>
<feature type="transmembrane region" description="Helical" evidence="4">
    <location>
        <begin position="626"/>
        <end position="645"/>
    </location>
</feature>
<feature type="region of interest" description="Disordered" evidence="3">
    <location>
        <begin position="477"/>
        <end position="504"/>
    </location>
</feature>
<comment type="caution">
    <text evidence="6">The sequence shown here is derived from an EMBL/GenBank/DDBJ whole genome shotgun (WGS) entry which is preliminary data.</text>
</comment>
<dbReference type="EMBL" id="WTFF01000199">
    <property type="protein sequence ID" value="MBW5484887.1"/>
    <property type="molecule type" value="Genomic_DNA"/>
</dbReference>
<evidence type="ECO:0000313" key="7">
    <source>
        <dbReference type="Proteomes" id="UP000812013"/>
    </source>
</evidence>
<organism evidence="6 7">
    <name type="scientific">Streptomyces bambusae</name>
    <dbReference type="NCBI Taxonomy" id="1550616"/>
    <lineage>
        <taxon>Bacteria</taxon>
        <taxon>Bacillati</taxon>
        <taxon>Actinomycetota</taxon>
        <taxon>Actinomycetes</taxon>
        <taxon>Kitasatosporales</taxon>
        <taxon>Streptomycetaceae</taxon>
        <taxon>Streptomyces</taxon>
    </lineage>
</organism>
<dbReference type="InterPro" id="IPR045851">
    <property type="entry name" value="AMP-bd_C_sf"/>
</dbReference>
<evidence type="ECO:0000256" key="2">
    <source>
        <dbReference type="ARBA" id="ARBA00022553"/>
    </source>
</evidence>
<accession>A0ABS6ZAW7</accession>
<evidence type="ECO:0000256" key="1">
    <source>
        <dbReference type="ARBA" id="ARBA00022450"/>
    </source>
</evidence>
<dbReference type="Gene3D" id="3.30.300.30">
    <property type="match status" value="1"/>
</dbReference>
<evidence type="ECO:0000256" key="4">
    <source>
        <dbReference type="SAM" id="Phobius"/>
    </source>
</evidence>
<dbReference type="InterPro" id="IPR042099">
    <property type="entry name" value="ANL_N_sf"/>
</dbReference>
<proteinExistence type="predicted"/>
<feature type="domain" description="AMP-dependent synthetase/ligase" evidence="5">
    <location>
        <begin position="22"/>
        <end position="356"/>
    </location>
</feature>
<name>A0ABS6ZAW7_9ACTN</name>
<evidence type="ECO:0000259" key="5">
    <source>
        <dbReference type="Pfam" id="PF00501"/>
    </source>
</evidence>
<dbReference type="SUPFAM" id="SSF56801">
    <property type="entry name" value="Acetyl-CoA synthetase-like"/>
    <property type="match status" value="1"/>
</dbReference>
<feature type="transmembrane region" description="Helical" evidence="4">
    <location>
        <begin position="514"/>
        <end position="537"/>
    </location>
</feature>
<keyword evidence="4" id="KW-0472">Membrane</keyword>
<evidence type="ECO:0000256" key="3">
    <source>
        <dbReference type="SAM" id="MobiDB-lite"/>
    </source>
</evidence>
<dbReference type="PANTHER" id="PTHR44845:SF6">
    <property type="entry name" value="BETA-ALANINE-ACTIVATING ENZYME"/>
    <property type="match status" value="1"/>
</dbReference>
<dbReference type="RefSeq" id="WP_219669749.1">
    <property type="nucleotide sequence ID" value="NZ_WTFF01000199.1"/>
</dbReference>
<keyword evidence="7" id="KW-1185">Reference proteome</keyword>
<dbReference type="PANTHER" id="PTHR44845">
    <property type="entry name" value="CARRIER DOMAIN-CONTAINING PROTEIN"/>
    <property type="match status" value="1"/>
</dbReference>
<sequence>MTQESESIRSGPRTTDTVVGRFEQWARDAPDAFAVLSGQADITYGELDARANRLAHHLLRAGLPAGATVAVAASRRADGVTAVLAALKAGGAYALVDPESPQVAHRQLQALGPFMLITRTADRARLDDGSGLPTICLDAEAETISAHPAHAPDTVPGPTAAVLLTGGARPRAVRVGQARLLAAYTSWAELGGFTPQDRHLITARPDVTAFAAGWTRALCSGGALALPRLGHWTRHEPRRRVEADEVTVVHTDPRDAYRLLGPLPGQEDLGRPEPGLRSLRLLTVTGDRLFVDEQAELHRRLPTGVRLLSVYATTEAAGCGTWLDLSRLPGPQDRPGRTCLLGTPFPGCRAEVRDGQIHLAPPDGGDTVPTGDHGRLRADGLLEYTGRARDRISAAHRTIDAHHAESVVREHPGVGSAIVRDVPGGPSGRRLVAYLALPPFGPPGRRPGLPDLAGLRAYLHGKLPDEEIPSGVVHLGSLPRTRSGREDREALPLPAHPARGGTASKFSRDAGGGLTGAGVLGCLAFFPGLLAFALTFILWPRSVDLTGVPGPWSTLFFLLYVFECMAFGAGVVFLLVGRRPMQAQGRPPRLTKAAHLAVVYLLASWWPQDNLYRLADKYDYPRQALLVYTFNIPLMIAAFVLAVYLTQPSRTDPSDSDDD</sequence>
<reference evidence="6 7" key="1">
    <citation type="submission" date="2019-12" db="EMBL/GenBank/DDBJ databases">
        <title>Genome sequence of Streptomyces bambusae.</title>
        <authorList>
            <person name="Bansal K."/>
            <person name="Choksket S."/>
            <person name="Korpole S."/>
            <person name="Patil P.B."/>
        </authorList>
    </citation>
    <scope>NUCLEOTIDE SEQUENCE [LARGE SCALE GENOMIC DNA]</scope>
    <source>
        <strain evidence="6 7">SK60</strain>
    </source>
</reference>
<keyword evidence="4" id="KW-1133">Transmembrane helix</keyword>